<dbReference type="AlphaFoldDB" id="A0A7W3LLE2"/>
<reference evidence="2 3" key="1">
    <citation type="submission" date="2020-08" db="EMBL/GenBank/DDBJ databases">
        <title>Genomic Encyclopedia of Type Strains, Phase IV (KMG-IV): sequencing the most valuable type-strain genomes for metagenomic binning, comparative biology and taxonomic classification.</title>
        <authorList>
            <person name="Goeker M."/>
        </authorList>
    </citation>
    <scope>NUCLEOTIDE SEQUENCE [LARGE SCALE GENOMIC DNA]</scope>
    <source>
        <strain evidence="2 3">DSM 44197</strain>
    </source>
</reference>
<dbReference type="InterPro" id="IPR029045">
    <property type="entry name" value="ClpP/crotonase-like_dom_sf"/>
</dbReference>
<feature type="domain" description="Tail specific protease" evidence="1">
    <location>
        <begin position="45"/>
        <end position="274"/>
    </location>
</feature>
<comment type="caution">
    <text evidence="2">The sequence shown here is derived from an EMBL/GenBank/DDBJ whole genome shotgun (WGS) entry which is preliminary data.</text>
</comment>
<evidence type="ECO:0000313" key="2">
    <source>
        <dbReference type="EMBL" id="MBA8950296.1"/>
    </source>
</evidence>
<proteinExistence type="predicted"/>
<dbReference type="Gene3D" id="3.30.750.44">
    <property type="match status" value="1"/>
</dbReference>
<dbReference type="GO" id="GO:0004175">
    <property type="term" value="F:endopeptidase activity"/>
    <property type="evidence" value="ECO:0007669"/>
    <property type="project" value="TreeGrafter"/>
</dbReference>
<dbReference type="Pfam" id="PF03572">
    <property type="entry name" value="Peptidase_S41"/>
    <property type="match status" value="1"/>
</dbReference>
<keyword evidence="2" id="KW-0378">Hydrolase</keyword>
<dbReference type="SMART" id="SM00245">
    <property type="entry name" value="TSPc"/>
    <property type="match status" value="1"/>
</dbReference>
<protein>
    <submittedName>
        <fullName evidence="2">C-terminal processing protease CtpA/Prc</fullName>
    </submittedName>
</protein>
<evidence type="ECO:0000313" key="3">
    <source>
        <dbReference type="Proteomes" id="UP000572680"/>
    </source>
</evidence>
<dbReference type="Proteomes" id="UP000572680">
    <property type="component" value="Unassembled WGS sequence"/>
</dbReference>
<dbReference type="PANTHER" id="PTHR32060:SF30">
    <property type="entry name" value="CARBOXY-TERMINAL PROCESSING PROTEASE CTPA"/>
    <property type="match status" value="1"/>
</dbReference>
<dbReference type="GO" id="GO:0008236">
    <property type="term" value="F:serine-type peptidase activity"/>
    <property type="evidence" value="ECO:0007669"/>
    <property type="project" value="InterPro"/>
</dbReference>
<dbReference type="InterPro" id="IPR005151">
    <property type="entry name" value="Tail-specific_protease"/>
</dbReference>
<gene>
    <name evidence="2" type="ORF">HNR61_001909</name>
</gene>
<dbReference type="GO" id="GO:0007165">
    <property type="term" value="P:signal transduction"/>
    <property type="evidence" value="ECO:0007669"/>
    <property type="project" value="TreeGrafter"/>
</dbReference>
<dbReference type="PANTHER" id="PTHR32060">
    <property type="entry name" value="TAIL-SPECIFIC PROTEASE"/>
    <property type="match status" value="1"/>
</dbReference>
<keyword evidence="3" id="KW-1185">Reference proteome</keyword>
<dbReference type="CDD" id="cd06567">
    <property type="entry name" value="Peptidase_S41"/>
    <property type="match status" value="1"/>
</dbReference>
<keyword evidence="2" id="KW-0645">Protease</keyword>
<dbReference type="GO" id="GO:0006508">
    <property type="term" value="P:proteolysis"/>
    <property type="evidence" value="ECO:0007669"/>
    <property type="project" value="UniProtKB-KW"/>
</dbReference>
<accession>A0A7W3LLE2</accession>
<evidence type="ECO:0000259" key="1">
    <source>
        <dbReference type="SMART" id="SM00245"/>
    </source>
</evidence>
<dbReference type="SUPFAM" id="SSF52096">
    <property type="entry name" value="ClpP/crotonase"/>
    <property type="match status" value="1"/>
</dbReference>
<dbReference type="GO" id="GO:0030288">
    <property type="term" value="C:outer membrane-bounded periplasmic space"/>
    <property type="evidence" value="ECO:0007669"/>
    <property type="project" value="TreeGrafter"/>
</dbReference>
<name>A0A7W3LLE2_ACTNM</name>
<dbReference type="Gene3D" id="3.90.226.10">
    <property type="entry name" value="2-enoyl-CoA Hydratase, Chain A, domain 1"/>
    <property type="match status" value="1"/>
</dbReference>
<dbReference type="EMBL" id="JACJIA010000002">
    <property type="protein sequence ID" value="MBA8950296.1"/>
    <property type="molecule type" value="Genomic_DNA"/>
</dbReference>
<dbReference type="RefSeq" id="WP_182842738.1">
    <property type="nucleotide sequence ID" value="NZ_BAAALP010000002.1"/>
</dbReference>
<organism evidence="2 3">
    <name type="scientific">Actinomadura namibiensis</name>
    <dbReference type="NCBI Taxonomy" id="182080"/>
    <lineage>
        <taxon>Bacteria</taxon>
        <taxon>Bacillati</taxon>
        <taxon>Actinomycetota</taxon>
        <taxon>Actinomycetes</taxon>
        <taxon>Streptosporangiales</taxon>
        <taxon>Thermomonosporaceae</taxon>
        <taxon>Actinomadura</taxon>
    </lineage>
</organism>
<sequence length="288" mass="29678">MEEHSLRREHVDWTALRAEAFARTEGASSPAEVYGEIQRAVRALGDPHTFFLTPEAVREAFGEGGEGGEDGGAASGTMPTGKIVEGRFALVALPESSGDEAEDERYVGAGVALLRELDAARSAGWIVDLRGNTGGGMYAPLTVLAPLLGEGRIGAFVNAGGEEEGVWSQRDGRIFVDDETLPLPANPLALAAPDAPVAVLTDGDTMSAAEAVVIALRGRPGTRTFGAPTGGVPTGNVAIDLADGAMLVLTVAGEADRTGHAYPAAPIEPDEPAEDALAAAVVWLSSLR</sequence>